<name>A0A8T1YYZ0_9BRAS</name>
<dbReference type="EMBL" id="JAEFBK010000011">
    <property type="protein sequence ID" value="KAG7551741.1"/>
    <property type="molecule type" value="Genomic_DNA"/>
</dbReference>
<feature type="region of interest" description="Disordered" evidence="1">
    <location>
        <begin position="55"/>
        <end position="83"/>
    </location>
</feature>
<evidence type="ECO:0000256" key="1">
    <source>
        <dbReference type="SAM" id="MobiDB-lite"/>
    </source>
</evidence>
<evidence type="ECO:0000256" key="2">
    <source>
        <dbReference type="SAM" id="SignalP"/>
    </source>
</evidence>
<gene>
    <name evidence="3" type="ORF">ISN45_Aa06g023870</name>
</gene>
<protein>
    <recommendedName>
        <fullName evidence="5">Transmembrane protein</fullName>
    </recommendedName>
</protein>
<proteinExistence type="predicted"/>
<evidence type="ECO:0000313" key="4">
    <source>
        <dbReference type="Proteomes" id="UP000694240"/>
    </source>
</evidence>
<accession>A0A8T1YYZ0</accession>
<dbReference type="Proteomes" id="UP000694240">
    <property type="component" value="Chromosome 11"/>
</dbReference>
<evidence type="ECO:0000313" key="3">
    <source>
        <dbReference type="EMBL" id="KAG7551741.1"/>
    </source>
</evidence>
<comment type="caution">
    <text evidence="3">The sequence shown here is derived from an EMBL/GenBank/DDBJ whole genome shotgun (WGS) entry which is preliminary data.</text>
</comment>
<sequence>MAFRKNHLLICCILLAMIMTGQAQTNRKLLEDNVPSSYFPSMESHQAFLPSSHRSLVAEHYERSPPPPPPKKSLEVEPQTNGV</sequence>
<dbReference type="AlphaFoldDB" id="A0A8T1YYZ0"/>
<reference evidence="3 4" key="1">
    <citation type="submission" date="2020-12" db="EMBL/GenBank/DDBJ databases">
        <title>Concerted genomic and epigenomic changes stabilize Arabidopsis allopolyploids.</title>
        <authorList>
            <person name="Chen Z."/>
        </authorList>
    </citation>
    <scope>NUCLEOTIDE SEQUENCE [LARGE SCALE GENOMIC DNA]</scope>
    <source>
        <strain evidence="3">Allo738</strain>
        <tissue evidence="3">Leaf</tissue>
    </source>
</reference>
<keyword evidence="4" id="KW-1185">Reference proteome</keyword>
<feature type="chain" id="PRO_5035721063" description="Transmembrane protein" evidence="2">
    <location>
        <begin position="24"/>
        <end position="83"/>
    </location>
</feature>
<evidence type="ECO:0008006" key="5">
    <source>
        <dbReference type="Google" id="ProtNLM"/>
    </source>
</evidence>
<feature type="signal peptide" evidence="2">
    <location>
        <begin position="1"/>
        <end position="23"/>
    </location>
</feature>
<keyword evidence="2" id="KW-0732">Signal</keyword>
<organism evidence="3 4">
    <name type="scientific">Arabidopsis thaliana x Arabidopsis arenosa</name>
    <dbReference type="NCBI Taxonomy" id="1240361"/>
    <lineage>
        <taxon>Eukaryota</taxon>
        <taxon>Viridiplantae</taxon>
        <taxon>Streptophyta</taxon>
        <taxon>Embryophyta</taxon>
        <taxon>Tracheophyta</taxon>
        <taxon>Spermatophyta</taxon>
        <taxon>Magnoliopsida</taxon>
        <taxon>eudicotyledons</taxon>
        <taxon>Gunneridae</taxon>
        <taxon>Pentapetalae</taxon>
        <taxon>rosids</taxon>
        <taxon>malvids</taxon>
        <taxon>Brassicales</taxon>
        <taxon>Brassicaceae</taxon>
        <taxon>Camelineae</taxon>
        <taxon>Arabidopsis</taxon>
    </lineage>
</organism>